<dbReference type="GO" id="GO:0016829">
    <property type="term" value="F:lyase activity"/>
    <property type="evidence" value="ECO:0007669"/>
    <property type="project" value="UniProtKB-KW"/>
</dbReference>
<reference evidence="3 4" key="1">
    <citation type="submission" date="2019-02" db="EMBL/GenBank/DDBJ databases">
        <authorList>
            <consortium name="Pathogen Informatics"/>
        </authorList>
    </citation>
    <scope>NUCLEOTIDE SEQUENCE [LARGE SCALE GENOMIC DNA]</scope>
    <source>
        <strain evidence="3 4">078GUE027</strain>
    </source>
</reference>
<protein>
    <submittedName>
        <fullName evidence="3">N-terminus region of carbohydrate hydrolase, SAF domain</fullName>
    </submittedName>
</protein>
<keyword evidence="1" id="KW-0456">Lyase</keyword>
<dbReference type="Proteomes" id="UP000346772">
    <property type="component" value="Unassembled WGS sequence"/>
</dbReference>
<dbReference type="GO" id="GO:0019698">
    <property type="term" value="P:D-galacturonate catabolic process"/>
    <property type="evidence" value="ECO:0007669"/>
    <property type="project" value="TreeGrafter"/>
</dbReference>
<dbReference type="PANTHER" id="PTHR30536:SF5">
    <property type="entry name" value="ALTRONATE DEHYDRATASE"/>
    <property type="match status" value="1"/>
</dbReference>
<evidence type="ECO:0000313" key="3">
    <source>
        <dbReference type="EMBL" id="VFD54467.1"/>
    </source>
</evidence>
<dbReference type="EMBL" id="CAADAT010000010">
    <property type="protein sequence ID" value="VFD54467.1"/>
    <property type="molecule type" value="Genomic_DNA"/>
</dbReference>
<comment type="caution">
    <text evidence="3">The sequence shown here is derived from an EMBL/GenBank/DDBJ whole genome shotgun (WGS) entry which is preliminary data.</text>
</comment>
<dbReference type="SMART" id="SM00858">
    <property type="entry name" value="SAF"/>
    <property type="match status" value="1"/>
</dbReference>
<dbReference type="GO" id="GO:0016787">
    <property type="term" value="F:hydrolase activity"/>
    <property type="evidence" value="ECO:0007669"/>
    <property type="project" value="UniProtKB-KW"/>
</dbReference>
<dbReference type="InterPro" id="IPR044144">
    <property type="entry name" value="SAF_UxaA/GarD"/>
</dbReference>
<name>A0AAX3H0E6_CLODI</name>
<evidence type="ECO:0000256" key="1">
    <source>
        <dbReference type="ARBA" id="ARBA00023239"/>
    </source>
</evidence>
<dbReference type="InterPro" id="IPR013974">
    <property type="entry name" value="SAF"/>
</dbReference>
<dbReference type="Gene3D" id="2.30.130.110">
    <property type="match status" value="1"/>
</dbReference>
<dbReference type="CDD" id="cd11613">
    <property type="entry name" value="SAF_AH_GD"/>
    <property type="match status" value="1"/>
</dbReference>
<dbReference type="Pfam" id="PF08666">
    <property type="entry name" value="SAF"/>
    <property type="match status" value="1"/>
</dbReference>
<feature type="domain" description="SAF" evidence="2">
    <location>
        <begin position="11"/>
        <end position="82"/>
    </location>
</feature>
<dbReference type="InterPro" id="IPR052172">
    <property type="entry name" value="UxaA_altronate/galactarate_dh"/>
</dbReference>
<evidence type="ECO:0000259" key="2">
    <source>
        <dbReference type="SMART" id="SM00858"/>
    </source>
</evidence>
<organism evidence="3 4">
    <name type="scientific">Clostridioides difficile</name>
    <name type="common">Peptoclostridium difficile</name>
    <dbReference type="NCBI Taxonomy" id="1496"/>
    <lineage>
        <taxon>Bacteria</taxon>
        <taxon>Bacillati</taxon>
        <taxon>Bacillota</taxon>
        <taxon>Clostridia</taxon>
        <taxon>Peptostreptococcales</taxon>
        <taxon>Peptostreptococcaceae</taxon>
        <taxon>Clostridioides</taxon>
    </lineage>
</organism>
<keyword evidence="3" id="KW-0378">Hydrolase</keyword>
<dbReference type="RefSeq" id="WP_003422711.1">
    <property type="nucleotide sequence ID" value="NZ_BEHB01000011.1"/>
</dbReference>
<sequence>MNIIIHANEKDNLVTCVRPLVKGEKISIDGKSYIVNDNIPVFHKMATENVKKGDVVYKYGEVIGIATVDIKAGDYVHVHNIESTRGRGDKK</sequence>
<accession>A0AAX3H0E6</accession>
<proteinExistence type="predicted"/>
<gene>
    <name evidence="3" type="primary">uxaA'</name>
    <name evidence="3" type="ORF">SAMEA1710456_01956</name>
</gene>
<dbReference type="PANTHER" id="PTHR30536">
    <property type="entry name" value="ALTRONATE/GALACTARATE DEHYDRATASE"/>
    <property type="match status" value="1"/>
</dbReference>
<dbReference type="AlphaFoldDB" id="A0AAX3H0E6"/>
<evidence type="ECO:0000313" key="4">
    <source>
        <dbReference type="Proteomes" id="UP000346772"/>
    </source>
</evidence>